<protein>
    <submittedName>
        <fullName evidence="1">Uncharacterized protein</fullName>
    </submittedName>
</protein>
<evidence type="ECO:0000313" key="2">
    <source>
        <dbReference type="Proteomes" id="UP000070133"/>
    </source>
</evidence>
<proteinExistence type="predicted"/>
<dbReference type="Proteomes" id="UP000070133">
    <property type="component" value="Unassembled WGS sequence"/>
</dbReference>
<dbReference type="AlphaFoldDB" id="A0A139HW17"/>
<name>A0A139HW17_9PEZI</name>
<organism evidence="1 2">
    <name type="scientific">Pseudocercospora eumusae</name>
    <dbReference type="NCBI Taxonomy" id="321146"/>
    <lineage>
        <taxon>Eukaryota</taxon>
        <taxon>Fungi</taxon>
        <taxon>Dikarya</taxon>
        <taxon>Ascomycota</taxon>
        <taxon>Pezizomycotina</taxon>
        <taxon>Dothideomycetes</taxon>
        <taxon>Dothideomycetidae</taxon>
        <taxon>Mycosphaerellales</taxon>
        <taxon>Mycosphaerellaceae</taxon>
        <taxon>Pseudocercospora</taxon>
    </lineage>
</organism>
<accession>A0A139HW17</accession>
<reference evidence="1 2" key="1">
    <citation type="submission" date="2015-07" db="EMBL/GenBank/DDBJ databases">
        <title>Comparative genomics of the Sigatoka disease complex on banana suggests a link between parallel evolutionary changes in Pseudocercospora fijiensis and Pseudocercospora eumusae and increased virulence on the banana host.</title>
        <authorList>
            <person name="Chang T.-C."/>
            <person name="Salvucci A."/>
            <person name="Crous P.W."/>
            <person name="Stergiopoulos I."/>
        </authorList>
    </citation>
    <scope>NUCLEOTIDE SEQUENCE [LARGE SCALE GENOMIC DNA]</scope>
    <source>
        <strain evidence="1 2">CBS 114824</strain>
    </source>
</reference>
<sequence length="236" mass="27049">MNAASRAFHVPELLEYILLSLPCNNTTQEFNSIRTIILGQTTCRTWYALVQKSTPIRQMLYLPTPADKANNLCWQQKHPYPPARPNVWIPFLLLEQRSWGSAYPFDNVDILYHLQPTSPRFWTFSFEISKRQYDHLPKPGPWRNLLAASPPFTHFWSTRSFYELGSGRAPFVAHVDYDPQKQKHEQKYAKSRPGGVTLGDLVDAVCELFQKFEQTKFVMVESVRAPGGGPGFASAE</sequence>
<keyword evidence="2" id="KW-1185">Reference proteome</keyword>
<dbReference type="OrthoDB" id="3649060at2759"/>
<comment type="caution">
    <text evidence="1">The sequence shown here is derived from an EMBL/GenBank/DDBJ whole genome shotgun (WGS) entry which is preliminary data.</text>
</comment>
<evidence type="ECO:0000313" key="1">
    <source>
        <dbReference type="EMBL" id="KXT06675.1"/>
    </source>
</evidence>
<gene>
    <name evidence="1" type="ORF">AC578_8578</name>
</gene>
<dbReference type="EMBL" id="LFZN01000005">
    <property type="protein sequence ID" value="KXT06675.1"/>
    <property type="molecule type" value="Genomic_DNA"/>
</dbReference>